<reference evidence="2 3" key="1">
    <citation type="submission" date="2024-02" db="EMBL/GenBank/DDBJ databases">
        <authorList>
            <person name="Vignale AGUSTIN F."/>
            <person name="Sosa J E."/>
            <person name="Modenutti C."/>
        </authorList>
    </citation>
    <scope>NUCLEOTIDE SEQUENCE [LARGE SCALE GENOMIC DNA]</scope>
</reference>
<feature type="non-terminal residue" evidence="2">
    <location>
        <position position="56"/>
    </location>
</feature>
<sequence>MDLRTPLMACCGHGGPPYNYNADIKCGQAGYEVCKEGSGYISWDGVHYTEAANAFV</sequence>
<proteinExistence type="inferred from homology"/>
<name>A0ABC8TBD5_9AQUA</name>
<evidence type="ECO:0000313" key="3">
    <source>
        <dbReference type="Proteomes" id="UP001642360"/>
    </source>
</evidence>
<dbReference type="AlphaFoldDB" id="A0ABC8TBD5"/>
<accession>A0ABC8TBD5</accession>
<dbReference type="Gene3D" id="3.40.50.1110">
    <property type="entry name" value="SGNH hydrolase"/>
    <property type="match status" value="1"/>
</dbReference>
<comment type="similarity">
    <text evidence="1">Belongs to the 'GDSL' lipolytic enzyme family.</text>
</comment>
<gene>
    <name evidence="2" type="ORF">ILEXP_LOCUS35970</name>
</gene>
<comment type="caution">
    <text evidence="2">The sequence shown here is derived from an EMBL/GenBank/DDBJ whole genome shotgun (WGS) entry which is preliminary data.</text>
</comment>
<dbReference type="InterPro" id="IPR036514">
    <property type="entry name" value="SGNH_hydro_sf"/>
</dbReference>
<dbReference type="EMBL" id="CAUOFW020004675">
    <property type="protein sequence ID" value="CAK9166732.1"/>
    <property type="molecule type" value="Genomic_DNA"/>
</dbReference>
<evidence type="ECO:0000256" key="1">
    <source>
        <dbReference type="ARBA" id="ARBA00008668"/>
    </source>
</evidence>
<evidence type="ECO:0000313" key="2">
    <source>
        <dbReference type="EMBL" id="CAK9166732.1"/>
    </source>
</evidence>
<organism evidence="2 3">
    <name type="scientific">Ilex paraguariensis</name>
    <name type="common">yerba mate</name>
    <dbReference type="NCBI Taxonomy" id="185542"/>
    <lineage>
        <taxon>Eukaryota</taxon>
        <taxon>Viridiplantae</taxon>
        <taxon>Streptophyta</taxon>
        <taxon>Embryophyta</taxon>
        <taxon>Tracheophyta</taxon>
        <taxon>Spermatophyta</taxon>
        <taxon>Magnoliopsida</taxon>
        <taxon>eudicotyledons</taxon>
        <taxon>Gunneridae</taxon>
        <taxon>Pentapetalae</taxon>
        <taxon>asterids</taxon>
        <taxon>campanulids</taxon>
        <taxon>Aquifoliales</taxon>
        <taxon>Aquifoliaceae</taxon>
        <taxon>Ilex</taxon>
    </lineage>
</organism>
<keyword evidence="3" id="KW-1185">Reference proteome</keyword>
<dbReference type="PANTHER" id="PTHR22835:SF158">
    <property type="entry name" value="GDSL ESTERASE_LIPASE LIP-4-LIKE ISOFORM X1"/>
    <property type="match status" value="1"/>
</dbReference>
<dbReference type="Proteomes" id="UP001642360">
    <property type="component" value="Unassembled WGS sequence"/>
</dbReference>
<dbReference type="PANTHER" id="PTHR22835">
    <property type="entry name" value="ZINC FINGER FYVE DOMAIN CONTAINING PROTEIN"/>
    <property type="match status" value="1"/>
</dbReference>
<protein>
    <submittedName>
        <fullName evidence="2">Uncharacterized protein</fullName>
    </submittedName>
</protein>